<keyword evidence="4" id="KW-1185">Reference proteome</keyword>
<gene>
    <name evidence="3" type="ORF">CVLEPA_LOCUS29100</name>
</gene>
<feature type="domain" description="CBM21" evidence="2">
    <location>
        <begin position="273"/>
        <end position="384"/>
    </location>
</feature>
<reference evidence="3 4" key="1">
    <citation type="submission" date="2024-02" db="EMBL/GenBank/DDBJ databases">
        <authorList>
            <person name="Daric V."/>
            <person name="Darras S."/>
        </authorList>
    </citation>
    <scope>NUCLEOTIDE SEQUENCE [LARGE SCALE GENOMIC DNA]</scope>
</reference>
<feature type="region of interest" description="Disordered" evidence="1">
    <location>
        <begin position="1"/>
        <end position="92"/>
    </location>
</feature>
<dbReference type="Gene3D" id="2.60.40.2440">
    <property type="entry name" value="Carbohydrate binding type-21 domain"/>
    <property type="match status" value="1"/>
</dbReference>
<dbReference type="PANTHER" id="PTHR12307:SF53">
    <property type="entry name" value="PROTEIN PHOSPHATASE 1 REGULATORY SUBUNIT"/>
    <property type="match status" value="1"/>
</dbReference>
<dbReference type="PANTHER" id="PTHR12307">
    <property type="entry name" value="PROTEIN PHOSPHATASE 1 REGULATORY SUBUNIT"/>
    <property type="match status" value="1"/>
</dbReference>
<evidence type="ECO:0000256" key="1">
    <source>
        <dbReference type="SAM" id="MobiDB-lite"/>
    </source>
</evidence>
<dbReference type="InterPro" id="IPR038175">
    <property type="entry name" value="CBM21_dom_sf"/>
</dbReference>
<feature type="compositionally biased region" description="Polar residues" evidence="1">
    <location>
        <begin position="45"/>
        <end position="57"/>
    </location>
</feature>
<organism evidence="3 4">
    <name type="scientific">Clavelina lepadiformis</name>
    <name type="common">Light-bulb sea squirt</name>
    <name type="synonym">Ascidia lepadiformis</name>
    <dbReference type="NCBI Taxonomy" id="159417"/>
    <lineage>
        <taxon>Eukaryota</taxon>
        <taxon>Metazoa</taxon>
        <taxon>Chordata</taxon>
        <taxon>Tunicata</taxon>
        <taxon>Ascidiacea</taxon>
        <taxon>Aplousobranchia</taxon>
        <taxon>Clavelinidae</taxon>
        <taxon>Clavelina</taxon>
    </lineage>
</organism>
<dbReference type="PROSITE" id="PS51159">
    <property type="entry name" value="CBM21"/>
    <property type="match status" value="1"/>
</dbReference>
<protein>
    <recommendedName>
        <fullName evidence="2">CBM21 domain-containing protein</fullName>
    </recommendedName>
</protein>
<accession>A0ABP0GWC4</accession>
<evidence type="ECO:0000259" key="2">
    <source>
        <dbReference type="PROSITE" id="PS51159"/>
    </source>
</evidence>
<evidence type="ECO:0000313" key="3">
    <source>
        <dbReference type="EMBL" id="CAK8695892.1"/>
    </source>
</evidence>
<sequence length="399" mass="45021">MPEDARSMLVPNNSPTDSDDSSGTSPNSPLSPTELTEQDFDRSYLDSTFNDQNNNELAASDRQLSDIGSASKTSLCDGSIGETKTQSENLEGSNTRAVVGRADGLSQLIRRDTFGLEALELETAKTRADLSNLDELTLQNQTLDESVLNSSDEMLVGYDDIRTSPVQKHAVMRSLSDSTAIHGPLRELRRRKSVHFADTKGLDLEIRIPISHLDDYETPPRLMAALEKVRARSRSANDRELQKPRHRGGYNTLLCHCSLILNFQQPFLEPTFQRRVQQQMVCLESVSILPNSTSFTGVIRVVNLEFEKQVTVRYTTDKWRTFQDIPACYVSSLSEFHQDQFSFHVVVDQDLKGTDRIELAICYRLRLSGRELWDNNYGRNYVISCLEHLASKSDDVMMS</sequence>
<feature type="compositionally biased region" description="Low complexity" evidence="1">
    <location>
        <begin position="11"/>
        <end position="28"/>
    </location>
</feature>
<proteinExistence type="predicted"/>
<comment type="caution">
    <text evidence="3">The sequence shown here is derived from an EMBL/GenBank/DDBJ whole genome shotgun (WGS) entry which is preliminary data.</text>
</comment>
<dbReference type="InterPro" id="IPR005036">
    <property type="entry name" value="CBM21_dom"/>
</dbReference>
<dbReference type="InterPro" id="IPR050782">
    <property type="entry name" value="PP1_regulatory_subunit_3"/>
</dbReference>
<evidence type="ECO:0000313" key="4">
    <source>
        <dbReference type="Proteomes" id="UP001642483"/>
    </source>
</evidence>
<dbReference type="Pfam" id="PF03370">
    <property type="entry name" value="CBM_21"/>
    <property type="match status" value="1"/>
</dbReference>
<dbReference type="EMBL" id="CAWYQH010000152">
    <property type="protein sequence ID" value="CAK8695892.1"/>
    <property type="molecule type" value="Genomic_DNA"/>
</dbReference>
<dbReference type="Proteomes" id="UP001642483">
    <property type="component" value="Unassembled WGS sequence"/>
</dbReference>
<name>A0ABP0GWC4_CLALP</name>
<feature type="compositionally biased region" description="Polar residues" evidence="1">
    <location>
        <begin position="66"/>
        <end position="92"/>
    </location>
</feature>